<evidence type="ECO:0000313" key="1">
    <source>
        <dbReference type="EMBL" id="MBB4096673.1"/>
    </source>
</evidence>
<dbReference type="Proteomes" id="UP000557392">
    <property type="component" value="Unassembled WGS sequence"/>
</dbReference>
<organism evidence="1 2">
    <name type="scientific">Sphingomonas kyeonggiensis</name>
    <dbReference type="NCBI Taxonomy" id="1268553"/>
    <lineage>
        <taxon>Bacteria</taxon>
        <taxon>Pseudomonadati</taxon>
        <taxon>Pseudomonadota</taxon>
        <taxon>Alphaproteobacteria</taxon>
        <taxon>Sphingomonadales</taxon>
        <taxon>Sphingomonadaceae</taxon>
        <taxon>Sphingomonas</taxon>
    </lineage>
</organism>
<keyword evidence="2" id="KW-1185">Reference proteome</keyword>
<sequence>MPAPRKHHYLPQFFIKRWANADGRVVEYRRPRDDLIRKLRYPAETGYLIDLYANEAEADPVRRQALETLFMQRVDDGAAEALREMSQTQKKPTDPALRDAWSRFLMSLIHRSPRRVEYLTQRVRQYEEGELNPNLRAEYTALRGPDDPEDFDQWLAEQGPLAPELRVRLIRLLIDSPRIGGALNAMHWRMHSLEHPRFGLLSSDQPLLLSNGLGHGQSFAVLATSPTQVFLAARDQRVIDGFRRQRPSALETGLNDACVRQAAEMVVAHSDTQRTFVDRRLLKTDLALDPNTGLPSWNPPIIDLHAAAPQQIVRI</sequence>
<protein>
    <recommendedName>
        <fullName evidence="3">DUF4238 domain-containing protein</fullName>
    </recommendedName>
</protein>
<name>A0A7W6JNR2_9SPHN</name>
<dbReference type="EMBL" id="JACIEH010000001">
    <property type="protein sequence ID" value="MBB4096673.1"/>
    <property type="molecule type" value="Genomic_DNA"/>
</dbReference>
<dbReference type="Pfam" id="PF14022">
    <property type="entry name" value="DUF4238"/>
    <property type="match status" value="1"/>
</dbReference>
<dbReference type="AlphaFoldDB" id="A0A7W6JNR2"/>
<accession>A0A7W6JNR2</accession>
<dbReference type="RefSeq" id="WP_183993744.1">
    <property type="nucleotide sequence ID" value="NZ_JACIEH010000001.1"/>
</dbReference>
<evidence type="ECO:0008006" key="3">
    <source>
        <dbReference type="Google" id="ProtNLM"/>
    </source>
</evidence>
<gene>
    <name evidence="1" type="ORF">GGR46_000206</name>
</gene>
<proteinExistence type="predicted"/>
<comment type="caution">
    <text evidence="1">The sequence shown here is derived from an EMBL/GenBank/DDBJ whole genome shotgun (WGS) entry which is preliminary data.</text>
</comment>
<evidence type="ECO:0000313" key="2">
    <source>
        <dbReference type="Proteomes" id="UP000557392"/>
    </source>
</evidence>
<dbReference type="InterPro" id="IPR025332">
    <property type="entry name" value="DUF4238"/>
</dbReference>
<reference evidence="1 2" key="1">
    <citation type="submission" date="2020-08" db="EMBL/GenBank/DDBJ databases">
        <title>Genomic Encyclopedia of Type Strains, Phase IV (KMG-IV): sequencing the most valuable type-strain genomes for metagenomic binning, comparative biology and taxonomic classification.</title>
        <authorList>
            <person name="Goeker M."/>
        </authorList>
    </citation>
    <scope>NUCLEOTIDE SEQUENCE [LARGE SCALE GENOMIC DNA]</scope>
    <source>
        <strain evidence="1 2">DSM 101806</strain>
    </source>
</reference>